<organism evidence="1">
    <name type="scientific">marine metagenome</name>
    <dbReference type="NCBI Taxonomy" id="408172"/>
    <lineage>
        <taxon>unclassified sequences</taxon>
        <taxon>metagenomes</taxon>
        <taxon>ecological metagenomes</taxon>
    </lineage>
</organism>
<dbReference type="EMBL" id="UINC01140773">
    <property type="protein sequence ID" value="SVD28113.1"/>
    <property type="molecule type" value="Genomic_DNA"/>
</dbReference>
<name>A0A382U1H0_9ZZZZ</name>
<protein>
    <submittedName>
        <fullName evidence="1">Uncharacterized protein</fullName>
    </submittedName>
</protein>
<gene>
    <name evidence="1" type="ORF">METZ01_LOCUS380967</name>
</gene>
<dbReference type="AlphaFoldDB" id="A0A382U1H0"/>
<sequence length="86" mass="9561">MELDFFMINNDFVFFNKNGIKRVQKMANKNGSEIKIAAILIGSKIGTSDIPTKNTTGITKNGNIFGSILFIEKIPREIIGRIKSAK</sequence>
<evidence type="ECO:0000313" key="1">
    <source>
        <dbReference type="EMBL" id="SVD28113.1"/>
    </source>
</evidence>
<reference evidence="1" key="1">
    <citation type="submission" date="2018-05" db="EMBL/GenBank/DDBJ databases">
        <authorList>
            <person name="Lanie J.A."/>
            <person name="Ng W.-L."/>
            <person name="Kazmierczak K.M."/>
            <person name="Andrzejewski T.M."/>
            <person name="Davidsen T.M."/>
            <person name="Wayne K.J."/>
            <person name="Tettelin H."/>
            <person name="Glass J.I."/>
            <person name="Rusch D."/>
            <person name="Podicherti R."/>
            <person name="Tsui H.-C.T."/>
            <person name="Winkler M.E."/>
        </authorList>
    </citation>
    <scope>NUCLEOTIDE SEQUENCE</scope>
</reference>
<accession>A0A382U1H0</accession>
<proteinExistence type="predicted"/>